<dbReference type="RefSeq" id="WP_311660267.1">
    <property type="nucleotide sequence ID" value="NZ_JAVRHY010000018.1"/>
</dbReference>
<dbReference type="PANTHER" id="PTHR40278:SF2">
    <property type="entry name" value="TYPE IV PILUS INNER MEMBRANE COMPONENT PILN"/>
    <property type="match status" value="1"/>
</dbReference>
<evidence type="ECO:0000313" key="4">
    <source>
        <dbReference type="Proteomes" id="UP001259982"/>
    </source>
</evidence>
<dbReference type="InterPro" id="IPR052534">
    <property type="entry name" value="Extracell_DNA_Util/SecSys_Comp"/>
</dbReference>
<gene>
    <name evidence="3" type="ORF">RM531_14490</name>
</gene>
<dbReference type="EMBL" id="JAVRHY010000018">
    <property type="protein sequence ID" value="MDT0619684.1"/>
    <property type="molecule type" value="Genomic_DNA"/>
</dbReference>
<dbReference type="PANTHER" id="PTHR40278">
    <property type="entry name" value="DNA UTILIZATION PROTEIN HOFN"/>
    <property type="match status" value="1"/>
</dbReference>
<comment type="caution">
    <text evidence="3">The sequence shown here is derived from an EMBL/GenBank/DDBJ whole genome shotgun (WGS) entry which is preliminary data.</text>
</comment>
<proteinExistence type="predicted"/>
<evidence type="ECO:0000256" key="2">
    <source>
        <dbReference type="SAM" id="Phobius"/>
    </source>
</evidence>
<feature type="coiled-coil region" evidence="1">
    <location>
        <begin position="50"/>
        <end position="94"/>
    </location>
</feature>
<keyword evidence="2" id="KW-1133">Transmembrane helix</keyword>
<keyword evidence="2" id="KW-0812">Transmembrane</keyword>
<dbReference type="Proteomes" id="UP001259982">
    <property type="component" value="Unassembled WGS sequence"/>
</dbReference>
<reference evidence="3 4" key="1">
    <citation type="submission" date="2023-09" db="EMBL/GenBank/DDBJ databases">
        <authorList>
            <person name="Rey-Velasco X."/>
        </authorList>
    </citation>
    <scope>NUCLEOTIDE SEQUENCE [LARGE SCALE GENOMIC DNA]</scope>
    <source>
        <strain evidence="3 4">P385</strain>
    </source>
</reference>
<keyword evidence="1" id="KW-0175">Coiled coil</keyword>
<accession>A0ABU3BB54</accession>
<sequence>MQTLIRINLLDWREARREQRKKQFFTALAAAAIGALGLVALGVFAYNSAIDSQQARNRFLKAEIAEIDKQITEIEKLEETRDNLITRMRIIEELQQSRSQIVHYFDQIVETLPEGVYLTSLKQNGKTTTVDGIAESNGRVSAYMINLDDSDWFEDPRLVVIKGTSGGSQRAAEFTLNFRTVNPQKPDDEGGESEAETP</sequence>
<dbReference type="Pfam" id="PF05137">
    <property type="entry name" value="PilN"/>
    <property type="match status" value="1"/>
</dbReference>
<evidence type="ECO:0000256" key="1">
    <source>
        <dbReference type="SAM" id="Coils"/>
    </source>
</evidence>
<feature type="transmembrane region" description="Helical" evidence="2">
    <location>
        <begin position="24"/>
        <end position="46"/>
    </location>
</feature>
<name>A0ABU3BB54_9GAMM</name>
<keyword evidence="2" id="KW-0472">Membrane</keyword>
<protein>
    <submittedName>
        <fullName evidence="3">PilN domain-containing protein</fullName>
    </submittedName>
</protein>
<evidence type="ECO:0000313" key="3">
    <source>
        <dbReference type="EMBL" id="MDT0619684.1"/>
    </source>
</evidence>
<keyword evidence="4" id="KW-1185">Reference proteome</keyword>
<dbReference type="InterPro" id="IPR007813">
    <property type="entry name" value="PilN"/>
</dbReference>
<organism evidence="3 4">
    <name type="scientific">Spectribacter acetivorans</name>
    <dbReference type="NCBI Taxonomy" id="3075603"/>
    <lineage>
        <taxon>Bacteria</taxon>
        <taxon>Pseudomonadati</taxon>
        <taxon>Pseudomonadota</taxon>
        <taxon>Gammaproteobacteria</taxon>
        <taxon>Salinisphaerales</taxon>
        <taxon>Salinisphaeraceae</taxon>
        <taxon>Spectribacter</taxon>
    </lineage>
</organism>